<dbReference type="SMART" id="SM00248">
    <property type="entry name" value="ANK"/>
    <property type="match status" value="5"/>
</dbReference>
<proteinExistence type="predicted"/>
<evidence type="ECO:0000259" key="3">
    <source>
        <dbReference type="Pfam" id="PF13962"/>
    </source>
</evidence>
<dbReference type="Proteomes" id="UP000619265">
    <property type="component" value="Unassembled WGS sequence"/>
</dbReference>
<dbReference type="Gramene" id="Jr04_13560_p1">
    <property type="protein sequence ID" value="cds.Jr04_13560_p1"/>
    <property type="gene ID" value="Jr04_13560"/>
</dbReference>
<evidence type="ECO:0000256" key="2">
    <source>
        <dbReference type="SAM" id="Phobius"/>
    </source>
</evidence>
<organism evidence="4 5">
    <name type="scientific">Juglans regia</name>
    <name type="common">English walnut</name>
    <dbReference type="NCBI Taxonomy" id="51240"/>
    <lineage>
        <taxon>Eukaryota</taxon>
        <taxon>Viridiplantae</taxon>
        <taxon>Streptophyta</taxon>
        <taxon>Embryophyta</taxon>
        <taxon>Tracheophyta</taxon>
        <taxon>Spermatophyta</taxon>
        <taxon>Magnoliopsida</taxon>
        <taxon>eudicotyledons</taxon>
        <taxon>Gunneridae</taxon>
        <taxon>Pentapetalae</taxon>
        <taxon>rosids</taxon>
        <taxon>fabids</taxon>
        <taxon>Fagales</taxon>
        <taxon>Juglandaceae</taxon>
        <taxon>Juglans</taxon>
    </lineage>
</organism>
<dbReference type="PANTHER" id="PTHR24177:SF314">
    <property type="entry name" value="PROTEIN ACCELERATED CELL DEATH 6-LIKE ISOFORM X1"/>
    <property type="match status" value="1"/>
</dbReference>
<dbReference type="InterPro" id="IPR026961">
    <property type="entry name" value="PGG_dom"/>
</dbReference>
<feature type="transmembrane region" description="Helical" evidence="2">
    <location>
        <begin position="621"/>
        <end position="642"/>
    </location>
</feature>
<dbReference type="SUPFAM" id="SSF48403">
    <property type="entry name" value="Ankyrin repeat"/>
    <property type="match status" value="1"/>
</dbReference>
<dbReference type="AlphaFoldDB" id="A0A833XTU6"/>
<dbReference type="Pfam" id="PF13962">
    <property type="entry name" value="PGG"/>
    <property type="match status" value="1"/>
</dbReference>
<keyword evidence="2" id="KW-0812">Transmembrane</keyword>
<dbReference type="EMBL" id="LIHL02000004">
    <property type="protein sequence ID" value="KAF5472733.1"/>
    <property type="molecule type" value="Genomic_DNA"/>
</dbReference>
<feature type="transmembrane region" description="Helical" evidence="2">
    <location>
        <begin position="542"/>
        <end position="566"/>
    </location>
</feature>
<feature type="region of interest" description="Disordered" evidence="1">
    <location>
        <begin position="292"/>
        <end position="316"/>
    </location>
</feature>
<evidence type="ECO:0000313" key="5">
    <source>
        <dbReference type="Proteomes" id="UP000619265"/>
    </source>
</evidence>
<feature type="domain" description="PGG" evidence="3">
    <location>
        <begin position="495"/>
        <end position="607"/>
    </location>
</feature>
<keyword evidence="2" id="KW-1133">Transmembrane helix</keyword>
<evidence type="ECO:0000313" key="4">
    <source>
        <dbReference type="EMBL" id="KAF5472733.1"/>
    </source>
</evidence>
<dbReference type="InterPro" id="IPR002110">
    <property type="entry name" value="Ankyrin_rpt"/>
</dbReference>
<dbReference type="InterPro" id="IPR036770">
    <property type="entry name" value="Ankyrin_rpt-contain_sf"/>
</dbReference>
<dbReference type="Gene3D" id="1.25.40.20">
    <property type="entry name" value="Ankyrin repeat-containing domain"/>
    <property type="match status" value="2"/>
</dbReference>
<keyword evidence="2" id="KW-0472">Membrane</keyword>
<reference evidence="4" key="1">
    <citation type="submission" date="2015-10" db="EMBL/GenBank/DDBJ databases">
        <authorList>
            <person name="Martinez-Garcia P.J."/>
            <person name="Crepeau M.W."/>
            <person name="Puiu D."/>
            <person name="Gonzalez-Ibeas D."/>
            <person name="Whalen J."/>
            <person name="Stevens K."/>
            <person name="Paul R."/>
            <person name="Butterfield T."/>
            <person name="Britton M."/>
            <person name="Reagan R."/>
            <person name="Chakraborty S."/>
            <person name="Walawage S.L."/>
            <person name="Vasquez-Gross H.A."/>
            <person name="Cardeno C."/>
            <person name="Famula R."/>
            <person name="Pratt K."/>
            <person name="Kuruganti S."/>
            <person name="Aradhya M.K."/>
            <person name="Leslie C.A."/>
            <person name="Dandekar A.M."/>
            <person name="Salzberg S.L."/>
            <person name="Wegrzyn J.L."/>
            <person name="Langley C.H."/>
            <person name="Neale D.B."/>
        </authorList>
    </citation>
    <scope>NUCLEOTIDE SEQUENCE</scope>
    <source>
        <tissue evidence="4">Leaves</tissue>
    </source>
</reference>
<dbReference type="Pfam" id="PF12796">
    <property type="entry name" value="Ank_2"/>
    <property type="match status" value="2"/>
</dbReference>
<name>A0A833XTU6_JUGRE</name>
<dbReference type="PANTHER" id="PTHR24177">
    <property type="entry name" value="CASKIN"/>
    <property type="match status" value="1"/>
</dbReference>
<reference evidence="4" key="2">
    <citation type="submission" date="2020-03" db="EMBL/GenBank/DDBJ databases">
        <title>Walnut 2.0.</title>
        <authorList>
            <person name="Marrano A."/>
            <person name="Britton M."/>
            <person name="Zimin A.V."/>
            <person name="Zaini P.A."/>
            <person name="Workman R."/>
            <person name="Puiu D."/>
            <person name="Bianco L."/>
            <person name="Allen B.J."/>
            <person name="Troggio M."/>
            <person name="Leslie C.A."/>
            <person name="Timp W."/>
            <person name="Dendekar A."/>
            <person name="Salzberg S.L."/>
            <person name="Neale D.B."/>
        </authorList>
    </citation>
    <scope>NUCLEOTIDE SEQUENCE</scope>
    <source>
        <tissue evidence="4">Leaves</tissue>
    </source>
</reference>
<feature type="transmembrane region" description="Helical" evidence="2">
    <location>
        <begin position="587"/>
        <end position="609"/>
    </location>
</feature>
<feature type="non-terminal residue" evidence="4">
    <location>
        <position position="1"/>
    </location>
</feature>
<evidence type="ECO:0000256" key="1">
    <source>
        <dbReference type="SAM" id="MobiDB-lite"/>
    </source>
</evidence>
<sequence length="720" mass="82054">IYISDLLLSLTRLINRSMDYDADQKQVAATDQELNAELYKALLNDDGKEVKRLCETLPDRAMHILTIHKDTVLHKATYSKQECLALDLLQALRPDQDDLEKMTRQNNSGNTILHEAATLDKAQVAMMMLEKAPDLLKMKNDLGETALFRAARYGKTECFNFLARKISETNEEEEIFTKRKDMTTILHTAILSQHFAREFKHLIKEKDEAGMTALQHLSCNPSAFETVRRRGFLHRFSKFVKMHCSWGARRDKVVEEGDEHSALELARILVKQDTSWVSTSSVTDVNKPTLYKKSSSTQSDVSSRDKGSDQGLGGLLSSKSIPEEYFQYSEMGGGERLVQEYCNSVQQEKEGGITPLFIATKSGCVEIVREILKTYPQAVEHIDKLGRTILHVAIKYRQLEIFKLVLEMEVPMRWLVRRLDNKENSILHMVGKKRADYVPEKLRGPALELQEELIWFERVKLVTKAHFIDHRNNMNETAEGLFASANKDLRDSAREWLKHTSEGCSIVAVLIATVAFAAAYTIPGGPNQSTGFPVLLYQPFFVVFTATDVLSLACALTSVVIFLSILTAPFRLDDFRQSLPNKLMVGFTFLFLSVSMMMIAFAATIILMIRSNERWQKVLLYSLSFLPVAIFALSYLPLYLSLSRTYKYLFKKIMQAIPFSNQFRALMSKCSNLLISHRENQVSNHASNRLRLQNTNPNKHMLEREDFYSLDAPQTSHISV</sequence>
<comment type="caution">
    <text evidence="4">The sequence shown here is derived from an EMBL/GenBank/DDBJ whole genome shotgun (WGS) entry which is preliminary data.</text>
</comment>
<protein>
    <recommendedName>
        <fullName evidence="3">PGG domain-containing protein</fullName>
    </recommendedName>
</protein>
<accession>A0A833XTU6</accession>
<gene>
    <name evidence="4" type="ORF">F2P56_009427</name>
</gene>
<feature type="transmembrane region" description="Helical" evidence="2">
    <location>
        <begin position="504"/>
        <end position="522"/>
    </location>
</feature>